<dbReference type="GO" id="GO:0005829">
    <property type="term" value="C:cytosol"/>
    <property type="evidence" value="ECO:0007669"/>
    <property type="project" value="TreeGrafter"/>
</dbReference>
<feature type="domain" description="DNA2/NAM7 helicase helicase" evidence="6">
    <location>
        <begin position="472"/>
        <end position="582"/>
    </location>
</feature>
<dbReference type="Proteomes" id="UP000195557">
    <property type="component" value="Unassembled WGS sequence"/>
</dbReference>
<keyword evidence="11" id="KW-1185">Reference proteome</keyword>
<evidence type="ECO:0000313" key="10">
    <source>
        <dbReference type="EMBL" id="OUS43232.1"/>
    </source>
</evidence>
<evidence type="ECO:0000256" key="3">
    <source>
        <dbReference type="ARBA" id="ARBA00023158"/>
    </source>
</evidence>
<keyword evidence="3" id="KW-0943">RNA-mediated gene silencing</keyword>
<dbReference type="EC" id="3.6.4.13" evidence="2"/>
<dbReference type="PANTHER" id="PTHR10887">
    <property type="entry name" value="DNA2/NAM7 HELICASE FAMILY"/>
    <property type="match status" value="1"/>
</dbReference>
<accession>A0A454Y6L2</accession>
<dbReference type="Pfam" id="PF21634">
    <property type="entry name" value="MOV-10_beta-barrel"/>
    <property type="match status" value="1"/>
</dbReference>
<dbReference type="Gene3D" id="3.40.50.300">
    <property type="entry name" value="P-loop containing nucleotide triphosphate hydrolases"/>
    <property type="match status" value="2"/>
</dbReference>
<dbReference type="InterPro" id="IPR045055">
    <property type="entry name" value="DNA2/NAM7-like"/>
</dbReference>
<accession>A0A090N489</accession>
<evidence type="ECO:0000259" key="6">
    <source>
        <dbReference type="Pfam" id="PF13086"/>
    </source>
</evidence>
<protein>
    <recommendedName>
        <fullName evidence="2">RNA helicase</fullName>
        <ecNumber evidence="2">3.6.4.13</ecNumber>
    </recommendedName>
</protein>
<dbReference type="GO" id="GO:0016787">
    <property type="term" value="F:hydrolase activity"/>
    <property type="evidence" value="ECO:0007669"/>
    <property type="project" value="UniProtKB-KW"/>
</dbReference>
<dbReference type="InterPro" id="IPR049080">
    <property type="entry name" value="MOV-10-like_beta-barrel"/>
</dbReference>
<evidence type="ECO:0000256" key="4">
    <source>
        <dbReference type="ARBA" id="ARBA00047984"/>
    </source>
</evidence>
<dbReference type="EMBL" id="CAID01000010">
    <property type="protein sequence ID" value="CEF99448.1"/>
    <property type="molecule type" value="Genomic_DNA"/>
</dbReference>
<name>A0A090N489_OSTTA</name>
<dbReference type="CDD" id="cd18038">
    <property type="entry name" value="DEXXQc_Helz-like"/>
    <property type="match status" value="1"/>
</dbReference>
<reference evidence="10" key="3">
    <citation type="submission" date="2017-04" db="EMBL/GenBank/DDBJ databases">
        <title>Population genomics of picophytoplankton unveils novel chromosome hypervariability.</title>
        <authorList>
            <consortium name="DOE Joint Genome Institute"/>
            <person name="Blanc-Mathieu R."/>
            <person name="Krasovec M."/>
            <person name="Hebrard M."/>
            <person name="Yau S."/>
            <person name="Desgranges E."/>
            <person name="Martin J."/>
            <person name="Schackwitz W."/>
            <person name="Kuo A."/>
            <person name="Salin G."/>
            <person name="Donnadieu C."/>
            <person name="Desdevises Y."/>
            <person name="Sanchez-Ferandin S."/>
            <person name="Moreau H."/>
            <person name="Rivals E."/>
            <person name="Grigoriev I.V."/>
            <person name="Grimsley N."/>
            <person name="Eyre-Walker A."/>
            <person name="Piganeau G."/>
        </authorList>
    </citation>
    <scope>NUCLEOTIDE SEQUENCE [LARGE SCALE GENOMIC DNA]</scope>
    <source>
        <strain evidence="10">RCC 1115</strain>
    </source>
</reference>
<dbReference type="GO" id="GO:0003723">
    <property type="term" value="F:RNA binding"/>
    <property type="evidence" value="ECO:0007669"/>
    <property type="project" value="InterPro"/>
</dbReference>
<feature type="domain" description="DNA2/NAM7 helicase-like C-terminal" evidence="7">
    <location>
        <begin position="675"/>
        <end position="878"/>
    </location>
</feature>
<dbReference type="GO" id="GO:0035194">
    <property type="term" value="P:regulatory ncRNA-mediated post-transcriptional gene silencing"/>
    <property type="evidence" value="ECO:0007669"/>
    <property type="project" value="TreeGrafter"/>
</dbReference>
<dbReference type="InterPro" id="IPR047187">
    <property type="entry name" value="SF1_C_Upf1"/>
</dbReference>
<sequence length="975" mass="107230">MSTTPTTPPLGDACAIDDAFDGLRDVIASTSVAAREAIERCVELGARGDAGVSARASERRNARCYPGRLDFGRVWVDDDGRSTTRRSRTVFVTNVSRVPSEDAIVLGAWCEPKAAEFRLADAPGPETGYVVTLPGGNGRTTQEPHPLRLEFDARARKERGSAFVGTFVLVAVASREKVNAILARKTSVREAIEEIAKLVEVHASQAHAFVSRGNTIDTVLDVDAVPFYPAALRNLFNSSEQMFPMHQAWRVRNVDPRGDEFVVRVRKAQRFTDSETGHDFVVDELSRWSGLLKRERRAQQKHIEELDMFHAELTLAPPNDVALAKSPDSKTSLRDSLYYLEVPGLAEQRPLVLAGDRVFTRVAQNIAIEIPLTVQHVDTRRSRLYFVAPGLAYLRNRGIIRVHVRFTLNLVVFKMFHSAIERVLLHDHNLHRFLPSSITRKCQAHLQTPVRQTSGATTPLNDHDESDVSDVLNEEQARVVRDILRGAGRSAPYIVWGPPGTGKTLTIVECVAHVLEKDSSARILLAAPAAFAADILCSRLAERINFKDALSELVRVNDERRTPESVKADVRMFCLDYAHTSTAKSGAAPFNFFRVPSENDLAQARVVICTCTSADLLTNRFRPTHIFVDEAAQALVPETFIPLSLAGKETSVILAGDSKQLGPVVHDKVAARDGLNKSLLEMWMDQSGVSHGTQLRACYRSHADIVQLPSRLFYDGSVVSRASEENIALPDKWDEFAHGAGNGRAARFLFYGVKGRQRREGNTTSWTNPVEAAELVDLLVSLLKTTTLTTADVAVMATYRRQVMLIRMALRERGLGAIRVGTVDDYQGQEEKIVFISTVVTRPTTLNALDPEVGFLNNPKRFNVAISRAMALNVIVGHPLVLLTNPLWSELLRDCVRRDAFRGAGAEYLPRWAGGGGNDDAGDLPGHDDDGDIASAVASIASLALLGSGAAESMESADDHAWDDFGDQPSWRVAI</sequence>
<dbReference type="InParanoid" id="A0A090N489"/>
<dbReference type="Pfam" id="PF13086">
    <property type="entry name" value="AAA_11"/>
    <property type="match status" value="2"/>
</dbReference>
<proteinExistence type="inferred from homology"/>
<keyword evidence="9" id="KW-0378">Hydrolase</keyword>
<gene>
    <name evidence="10" type="ORF">BE221DRAFT_194634</name>
    <name evidence="9" type="ORF">OT_ostta10g02830</name>
</gene>
<dbReference type="EMBL" id="KZ155832">
    <property type="protein sequence ID" value="OUS43232.1"/>
    <property type="molecule type" value="Genomic_DNA"/>
</dbReference>
<evidence type="ECO:0000313" key="9">
    <source>
        <dbReference type="EMBL" id="CEF99448.1"/>
    </source>
</evidence>
<dbReference type="Pfam" id="PF13087">
    <property type="entry name" value="AAA_12"/>
    <property type="match status" value="1"/>
</dbReference>
<dbReference type="OrthoDB" id="498406at2759"/>
<evidence type="ECO:0000259" key="7">
    <source>
        <dbReference type="Pfam" id="PF13087"/>
    </source>
</evidence>
<evidence type="ECO:0000256" key="5">
    <source>
        <dbReference type="SAM" id="MobiDB-lite"/>
    </source>
</evidence>
<evidence type="ECO:0000313" key="11">
    <source>
        <dbReference type="Proteomes" id="UP000009170"/>
    </source>
</evidence>
<dbReference type="AlphaFoldDB" id="A0A090N489"/>
<accession>A0A1Y5I7T4</accession>
<dbReference type="InterPro" id="IPR041679">
    <property type="entry name" value="DNA2/NAM7-like_C"/>
</dbReference>
<feature type="domain" description="Helicase MOV-10-like beta-barrel" evidence="8">
    <location>
        <begin position="335"/>
        <end position="365"/>
    </location>
</feature>
<dbReference type="InterPro" id="IPR026122">
    <property type="entry name" value="MOV-10/SDE3_DEXXQ/H-box"/>
</dbReference>
<dbReference type="InterPro" id="IPR027417">
    <property type="entry name" value="P-loop_NTPase"/>
</dbReference>
<reference evidence="9 11" key="1">
    <citation type="journal article" date="2006" name="Proc. Natl. Acad. Sci. U.S.A.">
        <title>Genome analysis of the smallest free-living eukaryote Ostreococcus tauri unveils many unique features.</title>
        <authorList>
            <person name="Derelle E."/>
            <person name="Ferraz C."/>
            <person name="Rombauts S."/>
            <person name="Rouze P."/>
            <person name="Worden A.Z."/>
            <person name="Robbens S."/>
            <person name="Partensky F."/>
            <person name="Degroeve S."/>
            <person name="Echeynie S."/>
            <person name="Cooke R."/>
            <person name="Saeys Y."/>
            <person name="Wuyts J."/>
            <person name="Jabbari K."/>
            <person name="Bowler C."/>
            <person name="Panaud O."/>
            <person name="Piegu B."/>
            <person name="Ball S.G."/>
            <person name="Ral J.-P."/>
            <person name="Bouget F.-Y."/>
            <person name="Piganeau G."/>
            <person name="De Baets B."/>
            <person name="Picard A."/>
            <person name="Delseny M."/>
            <person name="Demaille J."/>
            <person name="Van de Peer Y."/>
            <person name="Moreau H."/>
        </authorList>
    </citation>
    <scope>NUCLEOTIDE SEQUENCE [LARGE SCALE GENOMIC DNA]</scope>
    <source>
        <strain evidence="9 11">OTTH0595</strain>
    </source>
</reference>
<feature type="domain" description="DNA2/NAM7 helicase helicase" evidence="6">
    <location>
        <begin position="601"/>
        <end position="667"/>
    </location>
</feature>
<comment type="similarity">
    <text evidence="1">Belongs to the DNA2/NAM7 helicase family. SDE3 subfamily.</text>
</comment>
<dbReference type="PANTHER" id="PTHR10887:SF514">
    <property type="entry name" value="SILENCING DEFECTIVE PROTEIN SDE3"/>
    <property type="match status" value="1"/>
</dbReference>
<dbReference type="InterPro" id="IPR041677">
    <property type="entry name" value="DNA2/NAM7_AAA_11"/>
</dbReference>
<dbReference type="CDD" id="cd18808">
    <property type="entry name" value="SF1_C_Upf1"/>
    <property type="match status" value="1"/>
</dbReference>
<dbReference type="STRING" id="70448.A0A090N489"/>
<reference evidence="9" key="2">
    <citation type="journal article" date="2014" name="BMC Genomics">
        <title>An improved genome of the model marine alga Ostreococcus tauri unfolds by assessing Illumina de novo assemblies.</title>
        <authorList>
            <person name="Blanc-Mathieu R."/>
            <person name="Verhelst B."/>
            <person name="Derelle E."/>
            <person name="Rombauts S."/>
            <person name="Bouget F.Y."/>
            <person name="Carre I."/>
            <person name="Chateau A."/>
            <person name="Eyre-Walker A."/>
            <person name="Grimsley N."/>
            <person name="Moreau H."/>
            <person name="Piegu B."/>
            <person name="Rivals E."/>
            <person name="Schackwitz W."/>
            <person name="Van de Peer Y."/>
            <person name="Piganeau G."/>
        </authorList>
    </citation>
    <scope>NUCLEOTIDE SEQUENCE</scope>
    <source>
        <strain evidence="9">RCC4221</strain>
    </source>
</reference>
<organism evidence="9 11">
    <name type="scientific">Ostreococcus tauri</name>
    <name type="common">Marine green alga</name>
    <dbReference type="NCBI Taxonomy" id="70448"/>
    <lineage>
        <taxon>Eukaryota</taxon>
        <taxon>Viridiplantae</taxon>
        <taxon>Chlorophyta</taxon>
        <taxon>Mamiellophyceae</taxon>
        <taxon>Mamiellales</taxon>
        <taxon>Bathycoccaceae</taxon>
        <taxon>Ostreococcus</taxon>
    </lineage>
</organism>
<dbReference type="Proteomes" id="UP000009170">
    <property type="component" value="Unassembled WGS sequence"/>
</dbReference>
<evidence type="ECO:0000259" key="8">
    <source>
        <dbReference type="Pfam" id="PF21634"/>
    </source>
</evidence>
<dbReference type="GO" id="GO:0043186">
    <property type="term" value="C:P granule"/>
    <property type="evidence" value="ECO:0007669"/>
    <property type="project" value="TreeGrafter"/>
</dbReference>
<dbReference type="GO" id="GO:0032574">
    <property type="term" value="F:5'-3' RNA helicase activity"/>
    <property type="evidence" value="ECO:0007669"/>
    <property type="project" value="InterPro"/>
</dbReference>
<feature type="compositionally biased region" description="Polar residues" evidence="5">
    <location>
        <begin position="449"/>
        <end position="460"/>
    </location>
</feature>
<feature type="region of interest" description="Disordered" evidence="5">
    <location>
        <begin position="449"/>
        <end position="468"/>
    </location>
</feature>
<comment type="catalytic activity">
    <reaction evidence="4">
        <text>ATP + H2O = ADP + phosphate + H(+)</text>
        <dbReference type="Rhea" id="RHEA:13065"/>
        <dbReference type="ChEBI" id="CHEBI:15377"/>
        <dbReference type="ChEBI" id="CHEBI:15378"/>
        <dbReference type="ChEBI" id="CHEBI:30616"/>
        <dbReference type="ChEBI" id="CHEBI:43474"/>
        <dbReference type="ChEBI" id="CHEBI:456216"/>
        <dbReference type="EC" id="3.6.4.13"/>
    </reaction>
</comment>
<dbReference type="SUPFAM" id="SSF52540">
    <property type="entry name" value="P-loop containing nucleoside triphosphate hydrolases"/>
    <property type="match status" value="1"/>
</dbReference>
<evidence type="ECO:0000256" key="1">
    <source>
        <dbReference type="ARBA" id="ARBA00005601"/>
    </source>
</evidence>
<evidence type="ECO:0000256" key="2">
    <source>
        <dbReference type="ARBA" id="ARBA00012552"/>
    </source>
</evidence>